<dbReference type="PROSITE" id="PS50850">
    <property type="entry name" value="MFS"/>
    <property type="match status" value="1"/>
</dbReference>
<feature type="transmembrane region" description="Helical" evidence="5">
    <location>
        <begin position="270"/>
        <end position="288"/>
    </location>
</feature>
<evidence type="ECO:0000313" key="8">
    <source>
        <dbReference type="Proteomes" id="UP001193501"/>
    </source>
</evidence>
<proteinExistence type="predicted"/>
<organism evidence="7 8">
    <name type="scientific">Stagnihabitans tardus</name>
    <dbReference type="NCBI Taxonomy" id="2699202"/>
    <lineage>
        <taxon>Bacteria</taxon>
        <taxon>Pseudomonadati</taxon>
        <taxon>Pseudomonadota</taxon>
        <taxon>Alphaproteobacteria</taxon>
        <taxon>Rhodobacterales</taxon>
        <taxon>Paracoccaceae</taxon>
        <taxon>Stagnihabitans</taxon>
    </lineage>
</organism>
<dbReference type="InterPro" id="IPR020846">
    <property type="entry name" value="MFS_dom"/>
</dbReference>
<dbReference type="GO" id="GO:0016020">
    <property type="term" value="C:membrane"/>
    <property type="evidence" value="ECO:0007669"/>
    <property type="project" value="UniProtKB-SubCell"/>
</dbReference>
<keyword evidence="4 5" id="KW-0472">Membrane</keyword>
<dbReference type="Gene3D" id="1.20.1250.20">
    <property type="entry name" value="MFS general substrate transporter like domains"/>
    <property type="match status" value="2"/>
</dbReference>
<dbReference type="InterPro" id="IPR011701">
    <property type="entry name" value="MFS"/>
</dbReference>
<evidence type="ECO:0000259" key="6">
    <source>
        <dbReference type="PROSITE" id="PS50850"/>
    </source>
</evidence>
<feature type="transmembrane region" description="Helical" evidence="5">
    <location>
        <begin position="356"/>
        <end position="374"/>
    </location>
</feature>
<dbReference type="SUPFAM" id="SSF103473">
    <property type="entry name" value="MFS general substrate transporter"/>
    <property type="match status" value="1"/>
</dbReference>
<dbReference type="Proteomes" id="UP001193501">
    <property type="component" value="Unassembled WGS sequence"/>
</dbReference>
<feature type="transmembrane region" description="Helical" evidence="5">
    <location>
        <begin position="74"/>
        <end position="92"/>
    </location>
</feature>
<feature type="transmembrane region" description="Helical" evidence="5">
    <location>
        <begin position="98"/>
        <end position="116"/>
    </location>
</feature>
<dbReference type="Pfam" id="PF07690">
    <property type="entry name" value="MFS_1"/>
    <property type="match status" value="2"/>
</dbReference>
<dbReference type="RefSeq" id="WP_168775068.1">
    <property type="nucleotide sequence ID" value="NZ_JAABNR010000010.1"/>
</dbReference>
<protein>
    <submittedName>
        <fullName evidence="7">MFS transporter</fullName>
    </submittedName>
</protein>
<feature type="transmembrane region" description="Helical" evidence="5">
    <location>
        <begin position="294"/>
        <end position="316"/>
    </location>
</feature>
<dbReference type="InterPro" id="IPR051788">
    <property type="entry name" value="MFS_Transporter"/>
</dbReference>
<evidence type="ECO:0000313" key="7">
    <source>
        <dbReference type="EMBL" id="NBZ88252.1"/>
    </source>
</evidence>
<feature type="domain" description="Major facilitator superfamily (MFS) profile" evidence="6">
    <location>
        <begin position="203"/>
        <end position="384"/>
    </location>
</feature>
<reference evidence="7" key="1">
    <citation type="submission" date="2020-01" db="EMBL/GenBank/DDBJ databases">
        <authorList>
            <person name="Chen W.-M."/>
        </authorList>
    </citation>
    <scope>NUCLEOTIDE SEQUENCE</scope>
    <source>
        <strain evidence="7">CYK-10</strain>
    </source>
</reference>
<keyword evidence="8" id="KW-1185">Reference proteome</keyword>
<comment type="caution">
    <text evidence="7">The sequence shown here is derived from an EMBL/GenBank/DDBJ whole genome shotgun (WGS) entry which is preliminary data.</text>
</comment>
<accession>A0AAE5BVH9</accession>
<feature type="transmembrane region" description="Helical" evidence="5">
    <location>
        <begin position="240"/>
        <end position="258"/>
    </location>
</feature>
<dbReference type="GO" id="GO:0022857">
    <property type="term" value="F:transmembrane transporter activity"/>
    <property type="evidence" value="ECO:0007669"/>
    <property type="project" value="InterPro"/>
</dbReference>
<keyword evidence="2 5" id="KW-0812">Transmembrane</keyword>
<evidence type="ECO:0000256" key="5">
    <source>
        <dbReference type="SAM" id="Phobius"/>
    </source>
</evidence>
<keyword evidence="3 5" id="KW-1133">Transmembrane helix</keyword>
<dbReference type="CDD" id="cd17393">
    <property type="entry name" value="MFS_MosC_like"/>
    <property type="match status" value="1"/>
</dbReference>
<evidence type="ECO:0000256" key="3">
    <source>
        <dbReference type="ARBA" id="ARBA00022989"/>
    </source>
</evidence>
<dbReference type="PANTHER" id="PTHR23514">
    <property type="entry name" value="BYPASS OF STOP CODON PROTEIN 6"/>
    <property type="match status" value="1"/>
</dbReference>
<evidence type="ECO:0000256" key="2">
    <source>
        <dbReference type="ARBA" id="ARBA00022692"/>
    </source>
</evidence>
<name>A0AAE5BVH9_9RHOB</name>
<evidence type="ECO:0000256" key="1">
    <source>
        <dbReference type="ARBA" id="ARBA00004141"/>
    </source>
</evidence>
<feature type="transmembrane region" description="Helical" evidence="5">
    <location>
        <begin position="42"/>
        <end position="62"/>
    </location>
</feature>
<feature type="transmembrane region" description="Helical" evidence="5">
    <location>
        <begin position="328"/>
        <end position="350"/>
    </location>
</feature>
<feature type="transmembrane region" description="Helical" evidence="5">
    <location>
        <begin position="160"/>
        <end position="182"/>
    </location>
</feature>
<gene>
    <name evidence="7" type="ORF">GV832_11735</name>
</gene>
<dbReference type="PANTHER" id="PTHR23514:SF13">
    <property type="entry name" value="INNER MEMBRANE PROTEIN YBJJ"/>
    <property type="match status" value="1"/>
</dbReference>
<sequence length="384" mass="39631">MQENAAMGRWAVAALFLINGFNMGAWAPQIPKMMERHGIDSGLMGVLIVMIGLGAVSAMIFAGKLIAAHGSRRMVLVFACCFIPMFPLMILMPSPWLAVPFLIGFGAFGGCMDVAMNANAVSVEQKLGRAIMSSSHGFWSLGGFIGGAFGGKAIETLGYGGQALAVAALCALTLLVMARYIVTDPPHEAAEKPKARMFPPVPVLYLLGAMALFSMVPEGAVLDWAAVYVQRELGANLTEAGLAFGLFSGAMAVVRFMGDAVRNRFGAVTTLRASGIIGGVGLVIGALAPSTEVAIAGFAFAGIGVANMVPIMFSAAGNYPGLPPGSGIATTTMIGYAGYLLAPSVIGFVAQYVGFRYTYATVAILLLVVASLAGRAKAADGVKG</sequence>
<comment type="subcellular location">
    <subcellularLocation>
        <location evidence="1">Membrane</location>
        <topology evidence="1">Multi-pass membrane protein</topology>
    </subcellularLocation>
</comment>
<evidence type="ECO:0000256" key="4">
    <source>
        <dbReference type="ARBA" id="ARBA00023136"/>
    </source>
</evidence>
<dbReference type="EMBL" id="JAABNR010000010">
    <property type="protein sequence ID" value="NBZ88252.1"/>
    <property type="molecule type" value="Genomic_DNA"/>
</dbReference>
<feature type="transmembrane region" description="Helical" evidence="5">
    <location>
        <begin position="203"/>
        <end position="228"/>
    </location>
</feature>
<dbReference type="AlphaFoldDB" id="A0AAE5BVH9"/>
<dbReference type="InterPro" id="IPR036259">
    <property type="entry name" value="MFS_trans_sf"/>
</dbReference>
<feature type="transmembrane region" description="Helical" evidence="5">
    <location>
        <begin position="12"/>
        <end position="30"/>
    </location>
</feature>